<evidence type="ECO:0000313" key="1">
    <source>
        <dbReference type="EMBL" id="KOY63530.1"/>
    </source>
</evidence>
<name>A0ABR5KGI7_9GAMM</name>
<dbReference type="RefSeq" id="WP_054476003.1">
    <property type="nucleotide sequence ID" value="NZ_CAWMRL010000004.1"/>
</dbReference>
<gene>
    <name evidence="1" type="ORF">AM629_02995</name>
</gene>
<dbReference type="EMBL" id="LJCS01000004">
    <property type="protein sequence ID" value="KOY63530.1"/>
    <property type="molecule type" value="Genomic_DNA"/>
</dbReference>
<evidence type="ECO:0000313" key="2">
    <source>
        <dbReference type="Proteomes" id="UP000037727"/>
    </source>
</evidence>
<accession>A0ABR5KGI7</accession>
<organism evidence="1 2">
    <name type="scientific">Photorhabdus heterorhabditis</name>
    <dbReference type="NCBI Taxonomy" id="880156"/>
    <lineage>
        <taxon>Bacteria</taxon>
        <taxon>Pseudomonadati</taxon>
        <taxon>Pseudomonadota</taxon>
        <taxon>Gammaproteobacteria</taxon>
        <taxon>Enterobacterales</taxon>
        <taxon>Morganellaceae</taxon>
        <taxon>Photorhabdus</taxon>
    </lineage>
</organism>
<sequence length="65" mass="7732">MEEENRDGGAYADNLQQKLKDLHGAWKWCFDKSLSASSRVFKHKNINRDSIRFVNFEKYCQLAHR</sequence>
<keyword evidence="2" id="KW-1185">Reference proteome</keyword>
<protein>
    <submittedName>
        <fullName evidence="1">Uncharacterized protein</fullName>
    </submittedName>
</protein>
<reference evidence="1 2" key="1">
    <citation type="submission" date="2015-09" db="EMBL/GenBank/DDBJ databases">
        <title>Draft genome sequence and assembly of Photorhabdus sp. VMG, a bacterial symbiont associated with Heterorhabditis zealandica.</title>
        <authorList>
            <person name="Naidoo S."/>
            <person name="Featherston J."/>
            <person name="Mothupi B."/>
            <person name="Gray V.M."/>
        </authorList>
    </citation>
    <scope>NUCLEOTIDE SEQUENCE [LARGE SCALE GENOMIC DNA]</scope>
    <source>
        <strain evidence="1 2">VMG</strain>
    </source>
</reference>
<comment type="caution">
    <text evidence="1">The sequence shown here is derived from an EMBL/GenBank/DDBJ whole genome shotgun (WGS) entry which is preliminary data.</text>
</comment>
<dbReference type="Proteomes" id="UP000037727">
    <property type="component" value="Unassembled WGS sequence"/>
</dbReference>
<proteinExistence type="predicted"/>